<dbReference type="Gene3D" id="1.10.287.1890">
    <property type="match status" value="1"/>
</dbReference>
<dbReference type="InterPro" id="IPR006901">
    <property type="entry name" value="TrmK"/>
</dbReference>
<name>A0AB34R1T1_BACPU</name>
<dbReference type="Pfam" id="PF04816">
    <property type="entry name" value="TrmK"/>
    <property type="match status" value="1"/>
</dbReference>
<dbReference type="EMBL" id="JXCL01000007">
    <property type="protein sequence ID" value="KIL23638.1"/>
    <property type="molecule type" value="Genomic_DNA"/>
</dbReference>
<proteinExistence type="predicted"/>
<reference evidence="1 2" key="1">
    <citation type="submission" date="2014-12" db="EMBL/GenBank/DDBJ databases">
        <title>Draft Genome Sequences of Five Spore-Forming Food Isolates of Bacillus pumilus.</title>
        <authorList>
            <person name="de Jong A."/>
            <person name="van Heel A.J."/>
            <person name="Montalban-Lopez M."/>
            <person name="Krawczyk A.O."/>
            <person name="Berendsen E.M."/>
            <person name="Wells-Bennik M."/>
            <person name="Kuipers O.P."/>
        </authorList>
    </citation>
    <scope>NUCLEOTIDE SEQUENCE [LARGE SCALE GENOMIC DNA]</scope>
    <source>
        <strain evidence="1 2">B4127</strain>
    </source>
</reference>
<dbReference type="PANTHER" id="PTHR38451">
    <property type="entry name" value="TRNA (ADENINE(22)-N(1))-METHYLTRANSFERASE"/>
    <property type="match status" value="1"/>
</dbReference>
<gene>
    <name evidence="1" type="ORF">B4127_2571</name>
</gene>
<organism evidence="1 2">
    <name type="scientific">Bacillus pumilus</name>
    <name type="common">Bacillus mesentericus</name>
    <dbReference type="NCBI Taxonomy" id="1408"/>
    <lineage>
        <taxon>Bacteria</taxon>
        <taxon>Bacillati</taxon>
        <taxon>Bacillota</taxon>
        <taxon>Bacilli</taxon>
        <taxon>Bacillales</taxon>
        <taxon>Bacillaceae</taxon>
        <taxon>Bacillus</taxon>
    </lineage>
</organism>
<comment type="caution">
    <text evidence="1">The sequence shown here is derived from an EMBL/GenBank/DDBJ whole genome shotgun (WGS) entry which is preliminary data.</text>
</comment>
<dbReference type="AlphaFoldDB" id="A0AB34R1T1"/>
<dbReference type="GO" id="GO:0160105">
    <property type="term" value="F:tRNA (adenine(22)-N1)-methyltransferase activity"/>
    <property type="evidence" value="ECO:0007669"/>
    <property type="project" value="InterPro"/>
</dbReference>
<evidence type="ECO:0008006" key="3">
    <source>
        <dbReference type="Google" id="ProtNLM"/>
    </source>
</evidence>
<dbReference type="Proteomes" id="UP000031978">
    <property type="component" value="Unassembled WGS sequence"/>
</dbReference>
<dbReference type="SUPFAM" id="SSF53335">
    <property type="entry name" value="S-adenosyl-L-methionine-dependent methyltransferases"/>
    <property type="match status" value="1"/>
</dbReference>
<dbReference type="PANTHER" id="PTHR38451:SF1">
    <property type="entry name" value="TRNA (ADENINE(22)-N(1))-METHYLTRANSFERASE"/>
    <property type="match status" value="1"/>
</dbReference>
<sequence length="260" mass="29709">MKTTFNLYKIDKNEHKRKVVIRMNEMNLSKRLKRVADFLPHEAVFADIGSDHAYLPCYAILHQKAVKAIAGEITEGPLQSAKQQVHRLKLDDKISVRKGNGLEAIEKGEVNAVTIAGMGGALIASILNDGKHKLTGHERLILQPNIHAHHIRLWLYQEGYELMDEVILEEDGKIYEIMIAEKGDKDKAYEGMSIETGMLVGPFLAKEQNDVFRRKWMQELQHMEKIESQIQQAARTEENKDRLEELHVKIKILKEVLTVG</sequence>
<evidence type="ECO:0000313" key="1">
    <source>
        <dbReference type="EMBL" id="KIL23638.1"/>
    </source>
</evidence>
<dbReference type="Gene3D" id="3.40.50.150">
    <property type="entry name" value="Vaccinia Virus protein VP39"/>
    <property type="match status" value="1"/>
</dbReference>
<protein>
    <recommendedName>
        <fullName evidence="3">tRNA (Adenine(22)-N(1))-methyltransferase TrmK</fullName>
    </recommendedName>
</protein>
<evidence type="ECO:0000313" key="2">
    <source>
        <dbReference type="Proteomes" id="UP000031978"/>
    </source>
</evidence>
<accession>A0AB34R1T1</accession>
<dbReference type="InterPro" id="IPR029063">
    <property type="entry name" value="SAM-dependent_MTases_sf"/>
</dbReference>
<dbReference type="PIRSF" id="PIRSF018637">
    <property type="entry name" value="TrmK"/>
    <property type="match status" value="1"/>
</dbReference>